<reference evidence="2 3" key="1">
    <citation type="submission" date="2016-11" db="EMBL/GenBank/DDBJ databases">
        <title>Genome sequence of Sphingomonas jeddahensis G39.</title>
        <authorList>
            <person name="Poehlein A."/>
            <person name="Wuebbeler J.H."/>
            <person name="Steinbuechel A."/>
            <person name="Daniel R."/>
        </authorList>
    </citation>
    <scope>NUCLEOTIDE SEQUENCE [LARGE SCALE GENOMIC DNA]</scope>
    <source>
        <strain evidence="2 3">G39</strain>
    </source>
</reference>
<organism evidence="2 3">
    <name type="scientific">Sphingomonas jeddahensis</name>
    <dbReference type="NCBI Taxonomy" id="1915074"/>
    <lineage>
        <taxon>Bacteria</taxon>
        <taxon>Pseudomonadati</taxon>
        <taxon>Pseudomonadota</taxon>
        <taxon>Alphaproteobacteria</taxon>
        <taxon>Sphingomonadales</taxon>
        <taxon>Sphingomonadaceae</taxon>
        <taxon>Sphingomonas</taxon>
    </lineage>
</organism>
<keyword evidence="1" id="KW-0812">Transmembrane</keyword>
<name>A0A1V2ER55_9SPHN</name>
<feature type="transmembrane region" description="Helical" evidence="1">
    <location>
        <begin position="53"/>
        <end position="69"/>
    </location>
</feature>
<dbReference type="OrthoDB" id="80065at2"/>
<feature type="transmembrane region" description="Helical" evidence="1">
    <location>
        <begin position="184"/>
        <end position="205"/>
    </location>
</feature>
<keyword evidence="3" id="KW-1185">Reference proteome</keyword>
<dbReference type="EMBL" id="MPSB01000015">
    <property type="protein sequence ID" value="ONF95156.1"/>
    <property type="molecule type" value="Genomic_DNA"/>
</dbReference>
<gene>
    <name evidence="2" type="ORF">SPHI_26950</name>
</gene>
<feature type="transmembrane region" description="Helical" evidence="1">
    <location>
        <begin position="158"/>
        <end position="178"/>
    </location>
</feature>
<accession>A0A1V2ER55</accession>
<evidence type="ECO:0000313" key="3">
    <source>
        <dbReference type="Proteomes" id="UP000188729"/>
    </source>
</evidence>
<protein>
    <recommendedName>
        <fullName evidence="4">DUF969 domain-containing protein</fullName>
    </recommendedName>
</protein>
<dbReference type="InterPro" id="IPR010374">
    <property type="entry name" value="DUF969"/>
</dbReference>
<keyword evidence="1" id="KW-1133">Transmembrane helix</keyword>
<evidence type="ECO:0000313" key="2">
    <source>
        <dbReference type="EMBL" id="ONF95156.1"/>
    </source>
</evidence>
<evidence type="ECO:0008006" key="4">
    <source>
        <dbReference type="Google" id="ProtNLM"/>
    </source>
</evidence>
<sequence length="213" mass="22297">MLVLSGIAIIALGFLLRFNPMLVIAASALVTGLAAGIDPLAILAAFGKAFNDTRYVTAIYIVLPVIGLLERNGLQARARALVAGLKGLTTGRLLIAYLAFRQITAALGLTSVAGPAQTVRPLIAPMAEAAAGEAHDPEKVKALAAATDNIGLFFGEDIFIAIGSILLMKGVLEGYGIIVEPLHLSVWAIPAAVAAFLIHGGRLLWLDRRVRRG</sequence>
<dbReference type="RefSeq" id="WP_076745458.1">
    <property type="nucleotide sequence ID" value="NZ_MPSB01000015.1"/>
</dbReference>
<comment type="caution">
    <text evidence="2">The sequence shown here is derived from an EMBL/GenBank/DDBJ whole genome shotgun (WGS) entry which is preliminary data.</text>
</comment>
<dbReference type="STRING" id="1915074.SPHI_26950"/>
<dbReference type="AlphaFoldDB" id="A0A1V2ER55"/>
<evidence type="ECO:0000256" key="1">
    <source>
        <dbReference type="SAM" id="Phobius"/>
    </source>
</evidence>
<keyword evidence="1" id="KW-0472">Membrane</keyword>
<proteinExistence type="predicted"/>
<dbReference type="Proteomes" id="UP000188729">
    <property type="component" value="Unassembled WGS sequence"/>
</dbReference>
<dbReference type="Pfam" id="PF06149">
    <property type="entry name" value="DUF969"/>
    <property type="match status" value="1"/>
</dbReference>